<reference evidence="1 2" key="1">
    <citation type="submission" date="2022-02" db="EMBL/GenBank/DDBJ databases">
        <title>Uncovering new skin microbiome diversity through culturing and metagenomics.</title>
        <authorList>
            <person name="Conlan S."/>
            <person name="Deming C."/>
            <person name="Nisc Comparative Sequencing Program N."/>
            <person name="Segre J.A."/>
        </authorList>
    </citation>
    <scope>NUCLEOTIDE SEQUENCE [LARGE SCALE GENOMIC DNA]</scope>
    <source>
        <strain evidence="1 2">ACRQZ</strain>
    </source>
</reference>
<dbReference type="EMBL" id="JAKRCV010000069">
    <property type="protein sequence ID" value="MCG7323324.1"/>
    <property type="molecule type" value="Genomic_DNA"/>
</dbReference>
<dbReference type="RefSeq" id="WP_156188123.1">
    <property type="nucleotide sequence ID" value="NZ_DAMDMH010000038.1"/>
</dbReference>
<keyword evidence="2" id="KW-1185">Reference proteome</keyword>
<comment type="caution">
    <text evidence="1">The sequence shown here is derived from an EMBL/GenBank/DDBJ whole genome shotgun (WGS) entry which is preliminary data.</text>
</comment>
<dbReference type="Proteomes" id="UP001521931">
    <property type="component" value="Unassembled WGS sequence"/>
</dbReference>
<gene>
    <name evidence="1" type="ORF">MHL29_15685</name>
</gene>
<organism evidence="1 2">
    <name type="scientific">Arsenicicoccus bolidensis</name>
    <dbReference type="NCBI Taxonomy" id="229480"/>
    <lineage>
        <taxon>Bacteria</taxon>
        <taxon>Bacillati</taxon>
        <taxon>Actinomycetota</taxon>
        <taxon>Actinomycetes</taxon>
        <taxon>Micrococcales</taxon>
        <taxon>Intrasporangiaceae</taxon>
        <taxon>Arsenicicoccus</taxon>
    </lineage>
</organism>
<evidence type="ECO:0008006" key="3">
    <source>
        <dbReference type="Google" id="ProtNLM"/>
    </source>
</evidence>
<accession>A0ABS9Q618</accession>
<proteinExistence type="predicted"/>
<evidence type="ECO:0000313" key="2">
    <source>
        <dbReference type="Proteomes" id="UP001521931"/>
    </source>
</evidence>
<protein>
    <recommendedName>
        <fullName evidence="3">DUF3800 domain-containing protein</fullName>
    </recommendedName>
</protein>
<name>A0ABS9Q618_9MICO</name>
<evidence type="ECO:0000313" key="1">
    <source>
        <dbReference type="EMBL" id="MCG7323324.1"/>
    </source>
</evidence>
<sequence>MTPPPPATPGQRSVVETHYERVGQQPVAFIDETYSAQQGQLNFYVMGAVVVSAKDRDGLRSDLDERVESGYWHTTDVLRSDEGQDQALDLLQCLDEVHEACVIIHRTDVDPDDTDGEEARQECLGLLLESLFHATGGTHDPVGLMIMEERRTARQNNNDRRTRAQLIQDKRIDPTAQLLHVSPGTDHLLWLPDLVCSAYRQRLLGRGTALFDEVERLATVTTFAGDTANPRLP</sequence>